<dbReference type="GO" id="GO:0016791">
    <property type="term" value="F:phosphatase activity"/>
    <property type="evidence" value="ECO:0007669"/>
    <property type="project" value="TreeGrafter"/>
</dbReference>
<dbReference type="eggNOG" id="KOG0235">
    <property type="taxonomic scope" value="Eukaryota"/>
</dbReference>
<proteinExistence type="predicted"/>
<dbReference type="OMA" id="WRFLEPP"/>
<dbReference type="InterPro" id="IPR001345">
    <property type="entry name" value="PG/BPGM_mutase_AS"/>
</dbReference>
<evidence type="ECO:0000313" key="5">
    <source>
        <dbReference type="EMBL" id="EJK77415.1"/>
    </source>
</evidence>
<dbReference type="PROSITE" id="PS00175">
    <property type="entry name" value="PG_MUTASE"/>
    <property type="match status" value="1"/>
</dbReference>
<dbReference type="Pfam" id="PF00300">
    <property type="entry name" value="His_Phos_1"/>
    <property type="match status" value="1"/>
</dbReference>
<evidence type="ECO:0000313" key="6">
    <source>
        <dbReference type="Proteomes" id="UP000266841"/>
    </source>
</evidence>
<dbReference type="EMBL" id="AGNL01000918">
    <property type="protein sequence ID" value="EJK77415.1"/>
    <property type="molecule type" value="Genomic_DNA"/>
</dbReference>
<feature type="active site" description="Tele-phosphohistidine intermediate" evidence="3">
    <location>
        <position position="71"/>
    </location>
</feature>
<dbReference type="AlphaFoldDB" id="K0TIJ5"/>
<keyword evidence="6" id="KW-1185">Reference proteome</keyword>
<dbReference type="GO" id="GO:0005737">
    <property type="term" value="C:cytoplasm"/>
    <property type="evidence" value="ECO:0007669"/>
    <property type="project" value="TreeGrafter"/>
</dbReference>
<accession>K0TIJ5</accession>
<comment type="caution">
    <text evidence="5">The sequence shown here is derived from an EMBL/GenBank/DDBJ whole genome shotgun (WGS) entry which is preliminary data.</text>
</comment>
<protein>
    <submittedName>
        <fullName evidence="5">Uncharacterized protein</fullName>
    </submittedName>
</protein>
<dbReference type="Proteomes" id="UP000266841">
    <property type="component" value="Unassembled WGS sequence"/>
</dbReference>
<evidence type="ECO:0000256" key="3">
    <source>
        <dbReference type="PIRSR" id="PIRSR613078-1"/>
    </source>
</evidence>
<name>K0TIJ5_THAOC</name>
<dbReference type="PANTHER" id="PTHR48100:SF1">
    <property type="entry name" value="HISTIDINE PHOSPHATASE FAMILY PROTEIN-RELATED"/>
    <property type="match status" value="1"/>
</dbReference>
<keyword evidence="2" id="KW-0413">Isomerase</keyword>
<gene>
    <name evidence="5" type="ORF">THAOC_00758</name>
</gene>
<dbReference type="OrthoDB" id="48066at2759"/>
<dbReference type="InterPro" id="IPR050275">
    <property type="entry name" value="PGM_Phosphatase"/>
</dbReference>
<sequence length="309" mass="33321">MVKATGVIWALTTADPIVAFSIETERRPFLSSATAGLIAAVANEESPLETNCLLDLPPITDGCARVYLCRHGQTENNRLGLVQGARVDPSLNANGREQARRLGLAIASLQLRPRRIVVSSRLRRAKETAQVLAQTATLEISSSPLSCLNEVDFGEFEGKDVNAFRSEMAATFGAWAAGAIDKRTGDGAESGREVLERIAVALETAAAEPRRSNSNSLVAVTHSTFLRVLLAVVDEQPLVASGLAKVENGSINILDINIEGKRQTITNKSRIFTGGSSNDLQLDFPETQLIRRNEVRHLGGMSMNNVLTF</sequence>
<dbReference type="InterPro" id="IPR029033">
    <property type="entry name" value="His_PPase_superfam"/>
</dbReference>
<evidence type="ECO:0000256" key="4">
    <source>
        <dbReference type="PIRSR" id="PIRSR613078-2"/>
    </source>
</evidence>
<dbReference type="PANTHER" id="PTHR48100">
    <property type="entry name" value="BROAD-SPECIFICITY PHOSPHATASE YOR283W-RELATED"/>
    <property type="match status" value="1"/>
</dbReference>
<evidence type="ECO:0000256" key="2">
    <source>
        <dbReference type="ARBA" id="ARBA00023235"/>
    </source>
</evidence>
<feature type="binding site" evidence="4">
    <location>
        <position position="124"/>
    </location>
    <ligand>
        <name>substrate</name>
    </ligand>
</feature>
<dbReference type="CDD" id="cd07067">
    <property type="entry name" value="HP_PGM_like"/>
    <property type="match status" value="1"/>
</dbReference>
<evidence type="ECO:0000256" key="1">
    <source>
        <dbReference type="ARBA" id="ARBA00023152"/>
    </source>
</evidence>
<dbReference type="SMART" id="SM00855">
    <property type="entry name" value="PGAM"/>
    <property type="match status" value="1"/>
</dbReference>
<reference evidence="5 6" key="1">
    <citation type="journal article" date="2012" name="Genome Biol.">
        <title>Genome and low-iron response of an oceanic diatom adapted to chronic iron limitation.</title>
        <authorList>
            <person name="Lommer M."/>
            <person name="Specht M."/>
            <person name="Roy A.S."/>
            <person name="Kraemer L."/>
            <person name="Andreson R."/>
            <person name="Gutowska M.A."/>
            <person name="Wolf J."/>
            <person name="Bergner S.V."/>
            <person name="Schilhabel M.B."/>
            <person name="Klostermeier U.C."/>
            <person name="Beiko R.G."/>
            <person name="Rosenstiel P."/>
            <person name="Hippler M."/>
            <person name="Laroche J."/>
        </authorList>
    </citation>
    <scope>NUCLEOTIDE SEQUENCE [LARGE SCALE GENOMIC DNA]</scope>
    <source>
        <strain evidence="5 6">CCMP1005</strain>
    </source>
</reference>
<dbReference type="SUPFAM" id="SSF53254">
    <property type="entry name" value="Phosphoglycerate mutase-like"/>
    <property type="match status" value="1"/>
</dbReference>
<feature type="active site" description="Proton donor/acceptor" evidence="3">
    <location>
        <position position="150"/>
    </location>
</feature>
<dbReference type="Gene3D" id="3.40.50.1240">
    <property type="entry name" value="Phosphoglycerate mutase-like"/>
    <property type="match status" value="1"/>
</dbReference>
<dbReference type="InterPro" id="IPR013078">
    <property type="entry name" value="His_Pase_superF_clade-1"/>
</dbReference>
<keyword evidence="1" id="KW-0324">Glycolysis</keyword>
<organism evidence="5 6">
    <name type="scientific">Thalassiosira oceanica</name>
    <name type="common">Marine diatom</name>
    <dbReference type="NCBI Taxonomy" id="159749"/>
    <lineage>
        <taxon>Eukaryota</taxon>
        <taxon>Sar</taxon>
        <taxon>Stramenopiles</taxon>
        <taxon>Ochrophyta</taxon>
        <taxon>Bacillariophyta</taxon>
        <taxon>Coscinodiscophyceae</taxon>
        <taxon>Thalassiosirophycidae</taxon>
        <taxon>Thalassiosirales</taxon>
        <taxon>Thalassiosiraceae</taxon>
        <taxon>Thalassiosira</taxon>
    </lineage>
</organism>
<feature type="binding site" evidence="4">
    <location>
        <begin position="70"/>
        <end position="77"/>
    </location>
    <ligand>
        <name>substrate</name>
    </ligand>
</feature>